<dbReference type="EMBL" id="JAHLFQ010000091">
    <property type="protein sequence ID" value="MBU3803968.1"/>
    <property type="molecule type" value="Genomic_DNA"/>
</dbReference>
<evidence type="ECO:0000313" key="1">
    <source>
        <dbReference type="EMBL" id="MBU3803968.1"/>
    </source>
</evidence>
<dbReference type="AlphaFoldDB" id="A0A9E2KCA6"/>
<accession>A0A9E2KCA6</accession>
<name>A0A9E2KCA6_9FIRM</name>
<dbReference type="Proteomes" id="UP000824229">
    <property type="component" value="Unassembled WGS sequence"/>
</dbReference>
<sequence>MDCNDTIVFKNCEIAKSIEKQVCITDEGHLLKVPVTLCNVRPCRQVIVGVRICLNGKFYAMKTKEVFTGGREYCRRIRELFVGDFNFLFTHSCEDQVDVEVLAHYICK</sequence>
<organism evidence="1 2">
    <name type="scientific">Candidatus Cellulosilyticum pullistercoris</name>
    <dbReference type="NCBI Taxonomy" id="2838521"/>
    <lineage>
        <taxon>Bacteria</taxon>
        <taxon>Bacillati</taxon>
        <taxon>Bacillota</taxon>
        <taxon>Clostridia</taxon>
        <taxon>Lachnospirales</taxon>
        <taxon>Cellulosilyticaceae</taxon>
        <taxon>Cellulosilyticum</taxon>
    </lineage>
</organism>
<reference evidence="1" key="1">
    <citation type="journal article" date="2021" name="PeerJ">
        <title>Extensive microbial diversity within the chicken gut microbiome revealed by metagenomics and culture.</title>
        <authorList>
            <person name="Gilroy R."/>
            <person name="Ravi A."/>
            <person name="Getino M."/>
            <person name="Pursley I."/>
            <person name="Horton D.L."/>
            <person name="Alikhan N.F."/>
            <person name="Baker D."/>
            <person name="Gharbi K."/>
            <person name="Hall N."/>
            <person name="Watson M."/>
            <person name="Adriaenssens E.M."/>
            <person name="Foster-Nyarko E."/>
            <person name="Jarju S."/>
            <person name="Secka A."/>
            <person name="Antonio M."/>
            <person name="Oren A."/>
            <person name="Chaudhuri R.R."/>
            <person name="La Ragione R."/>
            <person name="Hildebrand F."/>
            <person name="Pallen M.J."/>
        </authorList>
    </citation>
    <scope>NUCLEOTIDE SEQUENCE</scope>
    <source>
        <strain evidence="1">B5-657</strain>
    </source>
</reference>
<protein>
    <submittedName>
        <fullName evidence="1">Uncharacterized protein</fullName>
    </submittedName>
</protein>
<reference evidence="1" key="2">
    <citation type="submission" date="2021-04" db="EMBL/GenBank/DDBJ databases">
        <authorList>
            <person name="Gilroy R."/>
        </authorList>
    </citation>
    <scope>NUCLEOTIDE SEQUENCE</scope>
    <source>
        <strain evidence="1">B5-657</strain>
    </source>
</reference>
<comment type="caution">
    <text evidence="1">The sequence shown here is derived from an EMBL/GenBank/DDBJ whole genome shotgun (WGS) entry which is preliminary data.</text>
</comment>
<evidence type="ECO:0000313" key="2">
    <source>
        <dbReference type="Proteomes" id="UP000824229"/>
    </source>
</evidence>
<feature type="non-terminal residue" evidence="1">
    <location>
        <position position="108"/>
    </location>
</feature>
<proteinExistence type="predicted"/>
<gene>
    <name evidence="1" type="ORF">H9872_04335</name>
</gene>